<evidence type="ECO:0000256" key="7">
    <source>
        <dbReference type="ARBA" id="ARBA00023242"/>
    </source>
</evidence>
<dbReference type="InterPro" id="IPR055046">
    <property type="entry name" value="Nab2-like_Znf-CCCH"/>
</dbReference>
<evidence type="ECO:0000256" key="8">
    <source>
        <dbReference type="SAM" id="MobiDB-lite"/>
    </source>
</evidence>
<keyword evidence="11" id="KW-1185">Reference proteome</keyword>
<dbReference type="PANTHER" id="PTHR14738:SF29">
    <property type="entry name" value="ZINC FINGER CCCH DOMAIN-CONTAINING PROTEIN 14"/>
    <property type="match status" value="1"/>
</dbReference>
<comment type="similarity">
    <text evidence="2">Belongs to the ZC3H14 family.</text>
</comment>
<feature type="domain" description="Nab2-like CCCH zinc finger" evidence="9">
    <location>
        <begin position="463"/>
        <end position="482"/>
    </location>
</feature>
<reference evidence="10 11" key="1">
    <citation type="submission" date="2024-01" db="EMBL/GenBank/DDBJ databases">
        <authorList>
            <person name="Allen C."/>
            <person name="Tagirdzhanova G."/>
        </authorList>
    </citation>
    <scope>NUCLEOTIDE SEQUENCE [LARGE SCALE GENOMIC DNA]</scope>
</reference>
<keyword evidence="6" id="KW-0862">Zinc</keyword>
<accession>A0ABP0CM90</accession>
<keyword evidence="5" id="KW-0863">Zinc-finger</keyword>
<dbReference type="InterPro" id="IPR043094">
    <property type="entry name" value="Nab2/ZC3H14_N_sf"/>
</dbReference>
<feature type="region of interest" description="Disordered" evidence="8">
    <location>
        <begin position="278"/>
        <end position="354"/>
    </location>
</feature>
<sequence>MPVEIAMQTPLAEALQREVQKKLVENGWAPSDDSDNTMAEYIILMLVNGRVEEEIAGELARDLLNLDPEDNSAREFSRWLFETVETQNALLNGPPTAQAPPVRDNGDHDMDMDLSAADPSYDINAPTGPKAMRSGSGAGGFRGGRDKRVMGQINRAMDRSSDSVLHRVRGQGSGINTHTRGGPNGRGGMGGFGVGRQQRHMNGRQAASFNHALANSGMGGGQWTGQPGQPGQQGQQGLPGQPPMQPGPMDVYAMLEQQSRMMMQMQQQMQMQQNMMQNNNNRRGGMNNRGRPLADRVQRPHQNNKNFRNGQQDITLGDAGSDAQQKNGPQSADGDLTLDDFDVGSETTRPESSNRAETMCKFNLNCANESCPFAHQSPAAPPGITVNVHEVCSFGAACKNKKCTGRHPSPAARAAHQSEQDCKFFPNCTNPHCQFRHPALPLCRNGADCSVRGCKFTHVTTMCKFHPCTNRYCTFKHEEGQRGTFPDKVWTADGSNGGDKSKEQAHISERKFVDEAAPEETILPGVDKDMTSEEAVIS</sequence>
<protein>
    <recommendedName>
        <fullName evidence="9">Nab2-like CCCH zinc finger domain-containing protein</fullName>
    </recommendedName>
</protein>
<organism evidence="10 11">
    <name type="scientific">Sporothrix bragantina</name>
    <dbReference type="NCBI Taxonomy" id="671064"/>
    <lineage>
        <taxon>Eukaryota</taxon>
        <taxon>Fungi</taxon>
        <taxon>Dikarya</taxon>
        <taxon>Ascomycota</taxon>
        <taxon>Pezizomycotina</taxon>
        <taxon>Sordariomycetes</taxon>
        <taxon>Sordariomycetidae</taxon>
        <taxon>Ophiostomatales</taxon>
        <taxon>Ophiostomataceae</taxon>
        <taxon>Sporothrix</taxon>
    </lineage>
</organism>
<dbReference type="Proteomes" id="UP001642406">
    <property type="component" value="Unassembled WGS sequence"/>
</dbReference>
<dbReference type="EMBL" id="CAWUHC010000105">
    <property type="protein sequence ID" value="CAK7232516.1"/>
    <property type="molecule type" value="Genomic_DNA"/>
</dbReference>
<feature type="compositionally biased region" description="Low complexity" evidence="8">
    <location>
        <begin position="278"/>
        <end position="291"/>
    </location>
</feature>
<evidence type="ECO:0000256" key="6">
    <source>
        <dbReference type="ARBA" id="ARBA00022833"/>
    </source>
</evidence>
<feature type="region of interest" description="Disordered" evidence="8">
    <location>
        <begin position="213"/>
        <end position="249"/>
    </location>
</feature>
<keyword evidence="7" id="KW-0539">Nucleus</keyword>
<feature type="region of interest" description="Disordered" evidence="8">
    <location>
        <begin position="91"/>
        <end position="110"/>
    </location>
</feature>
<comment type="subcellular location">
    <subcellularLocation>
        <location evidence="1">Nucleus</location>
    </subcellularLocation>
</comment>
<comment type="caution">
    <text evidence="10">The sequence shown here is derived from an EMBL/GenBank/DDBJ whole genome shotgun (WGS) entry which is preliminary data.</text>
</comment>
<dbReference type="PANTHER" id="PTHR14738">
    <property type="entry name" value="ZINC FINGER CCCH DOMAIN-CONTAINING PROTEIN 14"/>
    <property type="match status" value="1"/>
</dbReference>
<name>A0ABP0CM90_9PEZI</name>
<feature type="compositionally biased region" description="Basic and acidic residues" evidence="8">
    <location>
        <begin position="499"/>
        <end position="514"/>
    </location>
</feature>
<keyword evidence="3" id="KW-0479">Metal-binding</keyword>
<dbReference type="Gene3D" id="1.10.340.40">
    <property type="entry name" value="Nuclear abundant poly(A) RNA-bind protein 2, N-terminal domain"/>
    <property type="match status" value="1"/>
</dbReference>
<evidence type="ECO:0000256" key="4">
    <source>
        <dbReference type="ARBA" id="ARBA00022737"/>
    </source>
</evidence>
<gene>
    <name evidence="10" type="ORF">SBRCBS47491_008297</name>
</gene>
<evidence type="ECO:0000256" key="1">
    <source>
        <dbReference type="ARBA" id="ARBA00004123"/>
    </source>
</evidence>
<dbReference type="Pfam" id="PF22683">
    <property type="entry name" value="Nab2-like_zf-CCCH"/>
    <property type="match status" value="1"/>
</dbReference>
<evidence type="ECO:0000256" key="3">
    <source>
        <dbReference type="ARBA" id="ARBA00022723"/>
    </source>
</evidence>
<evidence type="ECO:0000256" key="5">
    <source>
        <dbReference type="ARBA" id="ARBA00022771"/>
    </source>
</evidence>
<feature type="compositionally biased region" description="Low complexity" evidence="8">
    <location>
        <begin position="224"/>
        <end position="239"/>
    </location>
</feature>
<feature type="region of interest" description="Disordered" evidence="8">
    <location>
        <begin position="126"/>
        <end position="145"/>
    </location>
</feature>
<dbReference type="InterPro" id="IPR040366">
    <property type="entry name" value="Nab2/ZC3H14"/>
</dbReference>
<keyword evidence="4" id="KW-0677">Repeat</keyword>
<evidence type="ECO:0000313" key="10">
    <source>
        <dbReference type="EMBL" id="CAK7232516.1"/>
    </source>
</evidence>
<evidence type="ECO:0000256" key="2">
    <source>
        <dbReference type="ARBA" id="ARBA00008423"/>
    </source>
</evidence>
<feature type="compositionally biased region" description="Polar residues" evidence="8">
    <location>
        <begin position="300"/>
        <end position="314"/>
    </location>
</feature>
<proteinExistence type="inferred from homology"/>
<feature type="region of interest" description="Disordered" evidence="8">
    <location>
        <begin position="494"/>
        <end position="538"/>
    </location>
</feature>
<dbReference type="Gene3D" id="4.10.1000.30">
    <property type="match status" value="1"/>
</dbReference>
<dbReference type="Gene3D" id="4.10.1000.40">
    <property type="match status" value="1"/>
</dbReference>
<dbReference type="Pfam" id="PF14608">
    <property type="entry name" value="zf-CCCH_2"/>
    <property type="match status" value="4"/>
</dbReference>
<evidence type="ECO:0000259" key="9">
    <source>
        <dbReference type="Pfam" id="PF22683"/>
    </source>
</evidence>
<evidence type="ECO:0000313" key="11">
    <source>
        <dbReference type="Proteomes" id="UP001642406"/>
    </source>
</evidence>